<dbReference type="Proteomes" id="UP001148629">
    <property type="component" value="Unassembled WGS sequence"/>
</dbReference>
<gene>
    <name evidence="1" type="ORF">NM208_g12468</name>
</gene>
<keyword evidence="2" id="KW-1185">Reference proteome</keyword>
<protein>
    <submittedName>
        <fullName evidence="1">Uncharacterized protein</fullName>
    </submittedName>
</protein>
<evidence type="ECO:0000313" key="1">
    <source>
        <dbReference type="EMBL" id="KAJ3523394.1"/>
    </source>
</evidence>
<sequence length="129" mass="14348">MVGGARWRGPSNMPVQVAQPCHFRQYFCDMGQDVGFPLVLAVLATAYPERPDCGKLVEASDEMEAVEHMLAVVEVDMYILVLNVAGLLVQVRAQTRHGRHVAGAEVMQKREDTPHDEIGQLSHAWPRDV</sequence>
<proteinExistence type="predicted"/>
<comment type="caution">
    <text evidence="1">The sequence shown here is derived from an EMBL/GenBank/DDBJ whole genome shotgun (WGS) entry which is preliminary data.</text>
</comment>
<dbReference type="EMBL" id="JANRMS010002264">
    <property type="protein sequence ID" value="KAJ3523394.1"/>
    <property type="molecule type" value="Genomic_DNA"/>
</dbReference>
<name>A0ACC1RPV0_9HYPO</name>
<accession>A0ACC1RPV0</accession>
<reference evidence="1" key="1">
    <citation type="submission" date="2022-08" db="EMBL/GenBank/DDBJ databases">
        <title>Genome Sequence of Fusarium decemcellulare.</title>
        <authorList>
            <person name="Buettner E."/>
        </authorList>
    </citation>
    <scope>NUCLEOTIDE SEQUENCE</scope>
    <source>
        <strain evidence="1">Babe19</strain>
    </source>
</reference>
<organism evidence="1 2">
    <name type="scientific">Fusarium decemcellulare</name>
    <dbReference type="NCBI Taxonomy" id="57161"/>
    <lineage>
        <taxon>Eukaryota</taxon>
        <taxon>Fungi</taxon>
        <taxon>Dikarya</taxon>
        <taxon>Ascomycota</taxon>
        <taxon>Pezizomycotina</taxon>
        <taxon>Sordariomycetes</taxon>
        <taxon>Hypocreomycetidae</taxon>
        <taxon>Hypocreales</taxon>
        <taxon>Nectriaceae</taxon>
        <taxon>Fusarium</taxon>
        <taxon>Fusarium decemcellulare species complex</taxon>
    </lineage>
</organism>
<evidence type="ECO:0000313" key="2">
    <source>
        <dbReference type="Proteomes" id="UP001148629"/>
    </source>
</evidence>